<reference evidence="2 3" key="1">
    <citation type="journal article" date="2018" name="Nat. Ecol. Evol.">
        <title>Shark genomes provide insights into elasmobranch evolution and the origin of vertebrates.</title>
        <authorList>
            <person name="Hara Y"/>
            <person name="Yamaguchi K"/>
            <person name="Onimaru K"/>
            <person name="Kadota M"/>
            <person name="Koyanagi M"/>
            <person name="Keeley SD"/>
            <person name="Tatsumi K"/>
            <person name="Tanaka K"/>
            <person name="Motone F"/>
            <person name="Kageyama Y"/>
            <person name="Nozu R"/>
            <person name="Adachi N"/>
            <person name="Nishimura O"/>
            <person name="Nakagawa R"/>
            <person name="Tanegashima C"/>
            <person name="Kiyatake I"/>
            <person name="Matsumoto R"/>
            <person name="Murakumo K"/>
            <person name="Nishida K"/>
            <person name="Terakita A"/>
            <person name="Kuratani S"/>
            <person name="Sato K"/>
            <person name="Hyodo S Kuraku.S."/>
        </authorList>
    </citation>
    <scope>NUCLEOTIDE SEQUENCE [LARGE SCALE GENOMIC DNA]</scope>
</reference>
<evidence type="ECO:0000256" key="1">
    <source>
        <dbReference type="SAM" id="MobiDB-lite"/>
    </source>
</evidence>
<comment type="caution">
    <text evidence="2">The sequence shown here is derived from an EMBL/GenBank/DDBJ whole genome shotgun (WGS) entry which is preliminary data.</text>
</comment>
<evidence type="ECO:0000313" key="2">
    <source>
        <dbReference type="EMBL" id="GCC34350.1"/>
    </source>
</evidence>
<dbReference type="EMBL" id="BEZZ01000590">
    <property type="protein sequence ID" value="GCC34350.1"/>
    <property type="molecule type" value="Genomic_DNA"/>
</dbReference>
<dbReference type="Proteomes" id="UP000287033">
    <property type="component" value="Unassembled WGS sequence"/>
</dbReference>
<keyword evidence="3" id="KW-1185">Reference proteome</keyword>
<gene>
    <name evidence="2" type="ORF">chiPu_0012823</name>
</gene>
<protein>
    <submittedName>
        <fullName evidence="2">Uncharacterized protein</fullName>
    </submittedName>
</protein>
<name>A0A401SVE5_CHIPU</name>
<evidence type="ECO:0000313" key="3">
    <source>
        <dbReference type="Proteomes" id="UP000287033"/>
    </source>
</evidence>
<dbReference type="AlphaFoldDB" id="A0A401SVE5"/>
<proteinExistence type="predicted"/>
<sequence>MHSGGCSPPACSKTTFPSRCRGRARAVSGGTVSSRSEADTRSGPDRASQRPTDQRRAVGASRGDTLRGRFQPETPIDAARSGRWGLASALPERGLQKQLPPKAWGRGPALRPTASISPGCAGGTDTLEVMQLVQLLDLLFSVYRPYLIPSTNELEV</sequence>
<feature type="compositionally biased region" description="Basic and acidic residues" evidence="1">
    <location>
        <begin position="36"/>
        <end position="56"/>
    </location>
</feature>
<organism evidence="2 3">
    <name type="scientific">Chiloscyllium punctatum</name>
    <name type="common">Brownbanded bambooshark</name>
    <name type="synonym">Hemiscyllium punctatum</name>
    <dbReference type="NCBI Taxonomy" id="137246"/>
    <lineage>
        <taxon>Eukaryota</taxon>
        <taxon>Metazoa</taxon>
        <taxon>Chordata</taxon>
        <taxon>Craniata</taxon>
        <taxon>Vertebrata</taxon>
        <taxon>Chondrichthyes</taxon>
        <taxon>Elasmobranchii</taxon>
        <taxon>Galeomorphii</taxon>
        <taxon>Galeoidea</taxon>
        <taxon>Orectolobiformes</taxon>
        <taxon>Hemiscylliidae</taxon>
        <taxon>Chiloscyllium</taxon>
    </lineage>
</organism>
<accession>A0A401SVE5</accession>
<feature type="region of interest" description="Disordered" evidence="1">
    <location>
        <begin position="1"/>
        <end position="82"/>
    </location>
</feature>